<comment type="caution">
    <text evidence="1">The sequence shown here is derived from an EMBL/GenBank/DDBJ whole genome shotgun (WGS) entry which is preliminary data.</text>
</comment>
<protein>
    <submittedName>
        <fullName evidence="1">Uncharacterized protein</fullName>
    </submittedName>
</protein>
<evidence type="ECO:0000313" key="1">
    <source>
        <dbReference type="EMBL" id="MDH6195547.1"/>
    </source>
</evidence>
<name>A0ABT6KXV5_9MYCO</name>
<dbReference type="Proteomes" id="UP001160130">
    <property type="component" value="Unassembled WGS sequence"/>
</dbReference>
<evidence type="ECO:0000313" key="2">
    <source>
        <dbReference type="Proteomes" id="UP001160130"/>
    </source>
</evidence>
<sequence length="38" mass="4070">MTLTWPPTAGDADELGTRTGEVIAIDRSDYTTDGEGTR</sequence>
<organism evidence="1 2">
    <name type="scientific">Mycolicibacterium frederiksbergense</name>
    <dbReference type="NCBI Taxonomy" id="117567"/>
    <lineage>
        <taxon>Bacteria</taxon>
        <taxon>Bacillati</taxon>
        <taxon>Actinomycetota</taxon>
        <taxon>Actinomycetes</taxon>
        <taxon>Mycobacteriales</taxon>
        <taxon>Mycobacteriaceae</taxon>
        <taxon>Mycolicibacterium</taxon>
    </lineage>
</organism>
<keyword evidence="2" id="KW-1185">Reference proteome</keyword>
<proteinExistence type="predicted"/>
<gene>
    <name evidence="1" type="ORF">M2272_002187</name>
</gene>
<accession>A0ABT6KXV5</accession>
<dbReference type="EMBL" id="JARXVE010000003">
    <property type="protein sequence ID" value="MDH6195547.1"/>
    <property type="molecule type" value="Genomic_DNA"/>
</dbReference>
<reference evidence="1 2" key="1">
    <citation type="submission" date="2023-04" db="EMBL/GenBank/DDBJ databases">
        <title>Forest soil microbial communities from Buena Vista Peninsula, Colon Province, Panama.</title>
        <authorList>
            <person name="Bouskill N."/>
        </authorList>
    </citation>
    <scope>NUCLEOTIDE SEQUENCE [LARGE SCALE GENOMIC DNA]</scope>
    <source>
        <strain evidence="1 2">AC80</strain>
    </source>
</reference>